<dbReference type="Gene3D" id="3.60.21.10">
    <property type="match status" value="1"/>
</dbReference>
<evidence type="ECO:0000259" key="1">
    <source>
        <dbReference type="Pfam" id="PF00149"/>
    </source>
</evidence>
<dbReference type="SUPFAM" id="SSF56300">
    <property type="entry name" value="Metallo-dependent phosphatases"/>
    <property type="match status" value="1"/>
</dbReference>
<dbReference type="PANTHER" id="PTHR46546:SF4">
    <property type="entry name" value="SHEWANELLA-LIKE PROTEIN PHOSPHATASE 1"/>
    <property type="match status" value="1"/>
</dbReference>
<sequence>MSTPPATVDAFDGAPTVVHVSDVHGYLADARRALRAVGETDAFDPVVTADDDGTLHWADNDHVLVVNGDLIDRGPANAECLALVRRLQREAPPGRVRYHIGNHELAVLLPALVGWRTEYSVSLSPEERRAFLERVADGAVTAAFDGYDYTYSHAGRNDPFDVGDVNDALRDAASELLARDGGDERVQRRLASQHAAILGIGDSHGGRGPDAGLCWMDFAHLDASAPPQVVGHTKHARATRNGNVVCGNVIRMNHGSPGGEGVLVETRDDLTAVRRTPSGDVATTTV</sequence>
<dbReference type="Proteomes" id="UP000628840">
    <property type="component" value="Unassembled WGS sequence"/>
</dbReference>
<evidence type="ECO:0000313" key="3">
    <source>
        <dbReference type="Proteomes" id="UP000628840"/>
    </source>
</evidence>
<keyword evidence="3" id="KW-1185">Reference proteome</keyword>
<comment type="caution">
    <text evidence="2">The sequence shown here is derived from an EMBL/GenBank/DDBJ whole genome shotgun (WGS) entry which is preliminary data.</text>
</comment>
<reference evidence="2 3" key="1">
    <citation type="journal article" date="2019" name="Int. J. Syst. Evol. Microbiol.">
        <title>The Global Catalogue of Microorganisms (GCM) 10K type strain sequencing project: providing services to taxonomists for standard genome sequencing and annotation.</title>
        <authorList>
            <consortium name="The Broad Institute Genomics Platform"/>
            <consortium name="The Broad Institute Genome Sequencing Center for Infectious Disease"/>
            <person name="Wu L."/>
            <person name="Ma J."/>
        </authorList>
    </citation>
    <scope>NUCLEOTIDE SEQUENCE [LARGE SCALE GENOMIC DNA]</scope>
    <source>
        <strain evidence="2 3">JCM 19585</strain>
    </source>
</reference>
<organism evidence="2 3">
    <name type="scientific">Halarchaeum grantii</name>
    <dbReference type="NCBI Taxonomy" id="1193105"/>
    <lineage>
        <taxon>Archaea</taxon>
        <taxon>Methanobacteriati</taxon>
        <taxon>Methanobacteriota</taxon>
        <taxon>Stenosarchaea group</taxon>
        <taxon>Halobacteria</taxon>
        <taxon>Halobacteriales</taxon>
        <taxon>Halobacteriaceae</taxon>
    </lineage>
</organism>
<name>A0A830EYI5_9EURY</name>
<gene>
    <name evidence="2" type="ORF">GCM10009037_27540</name>
</gene>
<accession>A0A830EYI5</accession>
<protein>
    <recommendedName>
        <fullName evidence="1">Calcineurin-like phosphoesterase domain-containing protein</fullName>
    </recommendedName>
</protein>
<proteinExistence type="predicted"/>
<evidence type="ECO:0000313" key="2">
    <source>
        <dbReference type="EMBL" id="GGL42507.1"/>
    </source>
</evidence>
<dbReference type="InterPro" id="IPR029052">
    <property type="entry name" value="Metallo-depent_PP-like"/>
</dbReference>
<dbReference type="PANTHER" id="PTHR46546">
    <property type="entry name" value="SHEWANELLA-LIKE PROTEIN PHOSPHATASE 1"/>
    <property type="match status" value="1"/>
</dbReference>
<dbReference type="RefSeq" id="WP_188884258.1">
    <property type="nucleotide sequence ID" value="NZ_BMPF01000005.1"/>
</dbReference>
<dbReference type="InterPro" id="IPR004843">
    <property type="entry name" value="Calcineurin-like_PHP"/>
</dbReference>
<dbReference type="GO" id="GO:0016787">
    <property type="term" value="F:hydrolase activity"/>
    <property type="evidence" value="ECO:0007669"/>
    <property type="project" value="InterPro"/>
</dbReference>
<dbReference type="Pfam" id="PF00149">
    <property type="entry name" value="Metallophos"/>
    <property type="match status" value="1"/>
</dbReference>
<dbReference type="AlphaFoldDB" id="A0A830EYI5"/>
<dbReference type="OrthoDB" id="303721at2157"/>
<feature type="domain" description="Calcineurin-like phosphoesterase" evidence="1">
    <location>
        <begin position="16"/>
        <end position="208"/>
    </location>
</feature>
<dbReference type="EMBL" id="BMPF01000005">
    <property type="protein sequence ID" value="GGL42507.1"/>
    <property type="molecule type" value="Genomic_DNA"/>
</dbReference>